<name>A0A6A6PGK3_9PEZI</name>
<feature type="region of interest" description="Disordered" evidence="1">
    <location>
        <begin position="99"/>
        <end position="134"/>
    </location>
</feature>
<dbReference type="EMBL" id="MU001658">
    <property type="protein sequence ID" value="KAF2478427.1"/>
    <property type="molecule type" value="Genomic_DNA"/>
</dbReference>
<dbReference type="GeneID" id="54476799"/>
<dbReference type="OrthoDB" id="4502478at2759"/>
<keyword evidence="3" id="KW-1185">Reference proteome</keyword>
<dbReference type="AlphaFoldDB" id="A0A6A6PGK3"/>
<accession>A0A6A6PGK3</accession>
<evidence type="ECO:0000313" key="2">
    <source>
        <dbReference type="EMBL" id="KAF2478427.1"/>
    </source>
</evidence>
<organism evidence="2 3">
    <name type="scientific">Neohortaea acidophila</name>
    <dbReference type="NCBI Taxonomy" id="245834"/>
    <lineage>
        <taxon>Eukaryota</taxon>
        <taxon>Fungi</taxon>
        <taxon>Dikarya</taxon>
        <taxon>Ascomycota</taxon>
        <taxon>Pezizomycotina</taxon>
        <taxon>Dothideomycetes</taxon>
        <taxon>Dothideomycetidae</taxon>
        <taxon>Mycosphaerellales</taxon>
        <taxon>Teratosphaeriaceae</taxon>
        <taxon>Neohortaea</taxon>
    </lineage>
</organism>
<protein>
    <submittedName>
        <fullName evidence="2">Uncharacterized protein</fullName>
    </submittedName>
</protein>
<gene>
    <name evidence="2" type="ORF">BDY17DRAFT_314243</name>
</gene>
<proteinExistence type="predicted"/>
<evidence type="ECO:0000313" key="3">
    <source>
        <dbReference type="Proteomes" id="UP000799767"/>
    </source>
</evidence>
<dbReference type="RefSeq" id="XP_033584997.1">
    <property type="nucleotide sequence ID" value="XM_033735797.1"/>
</dbReference>
<dbReference type="Proteomes" id="UP000799767">
    <property type="component" value="Unassembled WGS sequence"/>
</dbReference>
<reference evidence="2" key="1">
    <citation type="journal article" date="2020" name="Stud. Mycol.">
        <title>101 Dothideomycetes genomes: a test case for predicting lifestyles and emergence of pathogens.</title>
        <authorList>
            <person name="Haridas S."/>
            <person name="Albert R."/>
            <person name="Binder M."/>
            <person name="Bloem J."/>
            <person name="Labutti K."/>
            <person name="Salamov A."/>
            <person name="Andreopoulos B."/>
            <person name="Baker S."/>
            <person name="Barry K."/>
            <person name="Bills G."/>
            <person name="Bluhm B."/>
            <person name="Cannon C."/>
            <person name="Castanera R."/>
            <person name="Culley D."/>
            <person name="Daum C."/>
            <person name="Ezra D."/>
            <person name="Gonzalez J."/>
            <person name="Henrissat B."/>
            <person name="Kuo A."/>
            <person name="Liang C."/>
            <person name="Lipzen A."/>
            <person name="Lutzoni F."/>
            <person name="Magnuson J."/>
            <person name="Mondo S."/>
            <person name="Nolan M."/>
            <person name="Ohm R."/>
            <person name="Pangilinan J."/>
            <person name="Park H.-J."/>
            <person name="Ramirez L."/>
            <person name="Alfaro M."/>
            <person name="Sun H."/>
            <person name="Tritt A."/>
            <person name="Yoshinaga Y."/>
            <person name="Zwiers L.-H."/>
            <person name="Turgeon B."/>
            <person name="Goodwin S."/>
            <person name="Spatafora J."/>
            <person name="Crous P."/>
            <person name="Grigoriev I."/>
        </authorList>
    </citation>
    <scope>NUCLEOTIDE SEQUENCE</scope>
    <source>
        <strain evidence="2">CBS 113389</strain>
    </source>
</reference>
<evidence type="ECO:0000256" key="1">
    <source>
        <dbReference type="SAM" id="MobiDB-lite"/>
    </source>
</evidence>
<sequence length="199" mass="22533">MSLLRMPSPPKMMTETEFLTCLHLNLGVEHDRRQYHAMKANIMQSCQSICHDRSCLLPYLQNDLSIQAPFIWTQITEVSLQEEARRIYCMSSPDVQRLYDLGTDTRSGTRRDGSSDSGGDDGGDDGSVTGVSGVDAKQDRIEESWVMRWLLWRTLLSSADENEASTMFAMDITYGNDGGDVRLADPRARQTYWDPARQL</sequence>